<evidence type="ECO:0000313" key="1">
    <source>
        <dbReference type="EMBL" id="PSH65434.1"/>
    </source>
</evidence>
<dbReference type="EMBL" id="PGGM01000003">
    <property type="protein sequence ID" value="PSH65434.1"/>
    <property type="molecule type" value="Genomic_DNA"/>
</dbReference>
<sequence>MQPGEVEVNQTVMAVEILELTRRHFVLSRSSILAHLPPKWQMYRRGLDRPLLPLDQALTGHDFPVRLIQ</sequence>
<gene>
    <name evidence="1" type="ORF">CU103_10620</name>
</gene>
<dbReference type="AlphaFoldDB" id="A0A2P7BG20"/>
<keyword evidence="2" id="KW-1185">Reference proteome</keyword>
<proteinExistence type="predicted"/>
<dbReference type="Proteomes" id="UP000241764">
    <property type="component" value="Unassembled WGS sequence"/>
</dbReference>
<comment type="caution">
    <text evidence="1">The sequence shown here is derived from an EMBL/GenBank/DDBJ whole genome shotgun (WGS) entry which is preliminary data.</text>
</comment>
<protein>
    <submittedName>
        <fullName evidence="1">Uncharacterized protein</fullName>
    </submittedName>
</protein>
<name>A0A2P7BG20_9HYPH</name>
<accession>A0A2P7BG20</accession>
<reference evidence="2" key="1">
    <citation type="submission" date="2017-11" db="EMBL/GenBank/DDBJ databases">
        <authorList>
            <person name="Kuznetsova I."/>
            <person name="Sazanova A."/>
            <person name="Chirak E."/>
            <person name="Safronova V."/>
            <person name="Willems A."/>
        </authorList>
    </citation>
    <scope>NUCLEOTIDE SEQUENCE [LARGE SCALE GENOMIC DNA]</scope>
    <source>
        <strain evidence="2">CCBAU 03422</strain>
    </source>
</reference>
<evidence type="ECO:0000313" key="2">
    <source>
        <dbReference type="Proteomes" id="UP000241764"/>
    </source>
</evidence>
<organism evidence="1 2">
    <name type="scientific">Phyllobacterium sophorae</name>
    <dbReference type="NCBI Taxonomy" id="1520277"/>
    <lineage>
        <taxon>Bacteria</taxon>
        <taxon>Pseudomonadati</taxon>
        <taxon>Pseudomonadota</taxon>
        <taxon>Alphaproteobacteria</taxon>
        <taxon>Hyphomicrobiales</taxon>
        <taxon>Phyllobacteriaceae</taxon>
        <taxon>Phyllobacterium</taxon>
    </lineage>
</organism>